<comment type="caution">
    <text evidence="1">The sequence shown here is derived from an EMBL/GenBank/DDBJ whole genome shotgun (WGS) entry which is preliminary data.</text>
</comment>
<organism evidence="1 2">
    <name type="scientific">Paenibacillus lemnae</name>
    <dbReference type="NCBI Taxonomy" id="1330551"/>
    <lineage>
        <taxon>Bacteria</taxon>
        <taxon>Bacillati</taxon>
        <taxon>Bacillota</taxon>
        <taxon>Bacilli</taxon>
        <taxon>Bacillales</taxon>
        <taxon>Paenibacillaceae</taxon>
        <taxon>Paenibacillus</taxon>
    </lineage>
</organism>
<evidence type="ECO:0000313" key="1">
    <source>
        <dbReference type="EMBL" id="NMO95235.1"/>
    </source>
</evidence>
<name>A0A848M391_PAELE</name>
<reference evidence="1 2" key="1">
    <citation type="submission" date="2020-04" db="EMBL/GenBank/DDBJ databases">
        <title>Paenibacillus algicola sp. nov., a novel marine bacterium producing alginate lyase.</title>
        <authorList>
            <person name="Huang H."/>
        </authorList>
    </citation>
    <scope>NUCLEOTIDE SEQUENCE [LARGE SCALE GENOMIC DNA]</scope>
    <source>
        <strain evidence="1 2">L7-75</strain>
    </source>
</reference>
<keyword evidence="2" id="KW-1185">Reference proteome</keyword>
<protein>
    <submittedName>
        <fullName evidence="1">Uncharacterized protein</fullName>
    </submittedName>
</protein>
<gene>
    <name evidence="1" type="ORF">HII30_05460</name>
</gene>
<proteinExistence type="predicted"/>
<evidence type="ECO:0000313" key="2">
    <source>
        <dbReference type="Proteomes" id="UP000565468"/>
    </source>
</evidence>
<accession>A0A848M391</accession>
<dbReference type="EMBL" id="JABBPN010000003">
    <property type="protein sequence ID" value="NMO95235.1"/>
    <property type="molecule type" value="Genomic_DNA"/>
</dbReference>
<sequence length="92" mass="10345">MMSRIRREQEAKTALITSIARSQQALASILEQIAEVASCSDVTARKLAENIRVLSSYQGVMCETLTGITLNRVQQGRPVKPFIQEHCRIFRP</sequence>
<dbReference type="RefSeq" id="WP_169503980.1">
    <property type="nucleotide sequence ID" value="NZ_JABBPN010000003.1"/>
</dbReference>
<dbReference type="AlphaFoldDB" id="A0A848M391"/>
<dbReference type="Proteomes" id="UP000565468">
    <property type="component" value="Unassembled WGS sequence"/>
</dbReference>